<feature type="domain" description="FAD/NAD(P)-binding" evidence="8">
    <location>
        <begin position="62"/>
        <end position="274"/>
    </location>
</feature>
<organism evidence="9 10">
    <name type="scientific">Pseudonocardia oroxyli</name>
    <dbReference type="NCBI Taxonomy" id="366584"/>
    <lineage>
        <taxon>Bacteria</taxon>
        <taxon>Bacillati</taxon>
        <taxon>Actinomycetota</taxon>
        <taxon>Actinomycetes</taxon>
        <taxon>Pseudonocardiales</taxon>
        <taxon>Pseudonocardiaceae</taxon>
        <taxon>Pseudonocardia</taxon>
    </lineage>
</organism>
<dbReference type="STRING" id="366584.SAMN05216377_12511"/>
<sequence length="600" mass="67368">MSDDINTPELAAELEAKYRAEREKRLTADRGSYLAMTGALQRYADDPYTKPTERTHRKESKTVVIIGTGFGGLLMAQRLRAQGIEDFLMLDEAGDVGGVWYWNRYPGASCDIDSYTYLPLLEEMGYMPTERYARQSEIYAYAQQIARRYGVYERALFHTSVTDMRWDDEGHAWQIETDRGDEIRASFVVSAVGGALSRPKLPAIQGIEEFNGASFHTSRWDYRYTGGGPDLELDGLADRSVAIIGTGATALQAVPWLGRAAQKLYVVQRTPSTVAPRNNEATDVSWFKGLEPGWQRERLRNHAAVTVGEDFEEDLIRDGWSDIYWDLIEPLRQAGVPKDEAKQVAKMADLAKMERLRARVDDVVRDPAVAAKLKPYYQYLCKRPGFHDAYLDTFNRANVELVDTNGRGVDRITSDGLVVDGTLYKVDCIIYSTGFLAADDVYTERLGADITGTGGVRLSQKWAEGPATLHGIFTSGFPNLVLFPDTRQQVTQSFNFMRTLVESSLHAAYVIAETCRRGARYFDVDENAEHEWVGTVMQHAHDEDEFLASCTPGRGNGEGALQNRFPRASSYPLRTNAFFDLWDDWRQQGGLAGLRLEGAR</sequence>
<evidence type="ECO:0000259" key="8">
    <source>
        <dbReference type="Pfam" id="PF07992"/>
    </source>
</evidence>
<evidence type="ECO:0000256" key="6">
    <source>
        <dbReference type="ARBA" id="ARBA00023002"/>
    </source>
</evidence>
<keyword evidence="10" id="KW-1185">Reference proteome</keyword>
<dbReference type="Pfam" id="PF07992">
    <property type="entry name" value="Pyr_redox_2"/>
    <property type="match status" value="1"/>
</dbReference>
<evidence type="ECO:0000256" key="3">
    <source>
        <dbReference type="ARBA" id="ARBA00022630"/>
    </source>
</evidence>
<accession>A0A1G8D6J6</accession>
<dbReference type="Gene3D" id="3.50.50.60">
    <property type="entry name" value="FAD/NAD(P)-binding domain"/>
    <property type="match status" value="2"/>
</dbReference>
<keyword evidence="7 9" id="KW-0503">Monooxygenase</keyword>
<reference evidence="9 10" key="1">
    <citation type="submission" date="2016-10" db="EMBL/GenBank/DDBJ databases">
        <authorList>
            <person name="de Groot N.N."/>
        </authorList>
    </citation>
    <scope>NUCLEOTIDE SEQUENCE [LARGE SCALE GENOMIC DNA]</scope>
    <source>
        <strain evidence="9 10">CGMCC 4.3143</strain>
    </source>
</reference>
<evidence type="ECO:0000256" key="2">
    <source>
        <dbReference type="ARBA" id="ARBA00010139"/>
    </source>
</evidence>
<protein>
    <submittedName>
        <fullName evidence="9">Cyclohexanone monooxygenase</fullName>
    </submittedName>
</protein>
<dbReference type="AlphaFoldDB" id="A0A1G8D6J6"/>
<evidence type="ECO:0000256" key="7">
    <source>
        <dbReference type="ARBA" id="ARBA00023033"/>
    </source>
</evidence>
<evidence type="ECO:0000256" key="5">
    <source>
        <dbReference type="ARBA" id="ARBA00022857"/>
    </source>
</evidence>
<dbReference type="FunFam" id="3.50.50.60:FF:000341">
    <property type="entry name" value="Baeyer-Villiger monooxygenase"/>
    <property type="match status" value="1"/>
</dbReference>
<keyword evidence="4" id="KW-0274">FAD</keyword>
<dbReference type="InterPro" id="IPR050775">
    <property type="entry name" value="FAD-binding_Monooxygenases"/>
</dbReference>
<keyword evidence="6" id="KW-0560">Oxidoreductase</keyword>
<keyword evidence="5" id="KW-0521">NADP</keyword>
<proteinExistence type="inferred from homology"/>
<evidence type="ECO:0000313" key="10">
    <source>
        <dbReference type="Proteomes" id="UP000198967"/>
    </source>
</evidence>
<keyword evidence="3" id="KW-0285">Flavoprotein</keyword>
<dbReference type="InterPro" id="IPR036188">
    <property type="entry name" value="FAD/NAD-bd_sf"/>
</dbReference>
<evidence type="ECO:0000256" key="4">
    <source>
        <dbReference type="ARBA" id="ARBA00022827"/>
    </source>
</evidence>
<dbReference type="InterPro" id="IPR023753">
    <property type="entry name" value="FAD/NAD-binding_dom"/>
</dbReference>
<evidence type="ECO:0000313" key="9">
    <source>
        <dbReference type="EMBL" id="SDH53367.1"/>
    </source>
</evidence>
<evidence type="ECO:0000256" key="1">
    <source>
        <dbReference type="ARBA" id="ARBA00001974"/>
    </source>
</evidence>
<dbReference type="Proteomes" id="UP000198967">
    <property type="component" value="Unassembled WGS sequence"/>
</dbReference>
<dbReference type="PANTHER" id="PTHR43098">
    <property type="entry name" value="L-ORNITHINE N(5)-MONOOXYGENASE-RELATED"/>
    <property type="match status" value="1"/>
</dbReference>
<name>A0A1G8D6J6_PSEOR</name>
<comment type="cofactor">
    <cofactor evidence="1">
        <name>FAD</name>
        <dbReference type="ChEBI" id="CHEBI:57692"/>
    </cofactor>
</comment>
<gene>
    <name evidence="9" type="ORF">SAMN05216377_12511</name>
</gene>
<comment type="similarity">
    <text evidence="2">Belongs to the FAD-binding monooxygenase family.</text>
</comment>
<dbReference type="GO" id="GO:0016709">
    <property type="term" value="F:oxidoreductase activity, acting on paired donors, with incorporation or reduction of molecular oxygen, NAD(P)H as one donor, and incorporation of one atom of oxygen"/>
    <property type="evidence" value="ECO:0007669"/>
    <property type="project" value="UniProtKB-ARBA"/>
</dbReference>
<dbReference type="PANTHER" id="PTHR43098:SF4">
    <property type="entry name" value="BLR3857 PROTEIN"/>
    <property type="match status" value="1"/>
</dbReference>
<dbReference type="SUPFAM" id="SSF51905">
    <property type="entry name" value="FAD/NAD(P)-binding domain"/>
    <property type="match status" value="2"/>
</dbReference>
<dbReference type="RefSeq" id="WP_218130035.1">
    <property type="nucleotide sequence ID" value="NZ_FNBE01000025.1"/>
</dbReference>
<dbReference type="EMBL" id="FNBE01000025">
    <property type="protein sequence ID" value="SDH53367.1"/>
    <property type="molecule type" value="Genomic_DNA"/>
</dbReference>